<dbReference type="GO" id="GO:0005886">
    <property type="term" value="C:plasma membrane"/>
    <property type="evidence" value="ECO:0007669"/>
    <property type="project" value="UniProtKB-SubCell"/>
</dbReference>
<evidence type="ECO:0000256" key="3">
    <source>
        <dbReference type="ARBA" id="ARBA00022989"/>
    </source>
</evidence>
<feature type="transmembrane region" description="Helical" evidence="5">
    <location>
        <begin position="176"/>
        <end position="195"/>
    </location>
</feature>
<feature type="transmembrane region" description="Helical" evidence="5">
    <location>
        <begin position="109"/>
        <end position="127"/>
    </location>
</feature>
<evidence type="ECO:0000256" key="1">
    <source>
        <dbReference type="ARBA" id="ARBA00004651"/>
    </source>
</evidence>
<feature type="transmembrane region" description="Helical" evidence="5">
    <location>
        <begin position="253"/>
        <end position="278"/>
    </location>
</feature>
<dbReference type="PANTHER" id="PTHR23542:SF1">
    <property type="entry name" value="MAJOR FACILITATOR SUPERFAMILY (MFS) PROFILE DOMAIN-CONTAINING PROTEIN"/>
    <property type="match status" value="1"/>
</dbReference>
<gene>
    <name evidence="7" type="ORF">GCM10012275_40220</name>
</gene>
<evidence type="ECO:0000256" key="5">
    <source>
        <dbReference type="SAM" id="Phobius"/>
    </source>
</evidence>
<dbReference type="Proteomes" id="UP000637578">
    <property type="component" value="Unassembled WGS sequence"/>
</dbReference>
<reference evidence="7" key="1">
    <citation type="journal article" date="2014" name="Int. J. Syst. Evol. Microbiol.">
        <title>Complete genome sequence of Corynebacterium casei LMG S-19264T (=DSM 44701T), isolated from a smear-ripened cheese.</title>
        <authorList>
            <consortium name="US DOE Joint Genome Institute (JGI-PGF)"/>
            <person name="Walter F."/>
            <person name="Albersmeier A."/>
            <person name="Kalinowski J."/>
            <person name="Ruckert C."/>
        </authorList>
    </citation>
    <scope>NUCLEOTIDE SEQUENCE</scope>
    <source>
        <strain evidence="7">CGMCC 4.5737</strain>
    </source>
</reference>
<feature type="transmembrane region" description="Helical" evidence="5">
    <location>
        <begin position="346"/>
        <end position="369"/>
    </location>
</feature>
<evidence type="ECO:0000313" key="8">
    <source>
        <dbReference type="Proteomes" id="UP000637578"/>
    </source>
</evidence>
<protein>
    <submittedName>
        <fullName evidence="7">MFS transporter</fullName>
    </submittedName>
</protein>
<dbReference type="Pfam" id="PF07690">
    <property type="entry name" value="MFS_1"/>
    <property type="match status" value="1"/>
</dbReference>
<dbReference type="GO" id="GO:0022857">
    <property type="term" value="F:transmembrane transporter activity"/>
    <property type="evidence" value="ECO:0007669"/>
    <property type="project" value="InterPro"/>
</dbReference>
<feature type="domain" description="Major facilitator superfamily (MFS) profile" evidence="6">
    <location>
        <begin position="18"/>
        <end position="400"/>
    </location>
</feature>
<comment type="caution">
    <text evidence="7">The sequence shown here is derived from an EMBL/GenBank/DDBJ whole genome shotgun (WGS) entry which is preliminary data.</text>
</comment>
<dbReference type="RefSeq" id="WP_189059917.1">
    <property type="nucleotide sequence ID" value="NZ_BMMK01000019.1"/>
</dbReference>
<dbReference type="InterPro" id="IPR011701">
    <property type="entry name" value="MFS"/>
</dbReference>
<dbReference type="EMBL" id="BMMK01000019">
    <property type="protein sequence ID" value="GGM65644.1"/>
    <property type="molecule type" value="Genomic_DNA"/>
</dbReference>
<dbReference type="AlphaFoldDB" id="A0A8J3CAM1"/>
<evidence type="ECO:0000313" key="7">
    <source>
        <dbReference type="EMBL" id="GGM65644.1"/>
    </source>
</evidence>
<feature type="transmembrane region" description="Helical" evidence="5">
    <location>
        <begin position="83"/>
        <end position="103"/>
    </location>
</feature>
<dbReference type="PROSITE" id="PS50850">
    <property type="entry name" value="MFS"/>
    <property type="match status" value="1"/>
</dbReference>
<keyword evidence="4 5" id="KW-0472">Membrane</keyword>
<dbReference type="InterPro" id="IPR036259">
    <property type="entry name" value="MFS_trans_sf"/>
</dbReference>
<accession>A0A8J3CAM1</accession>
<keyword evidence="2 5" id="KW-0812">Transmembrane</keyword>
<evidence type="ECO:0000259" key="6">
    <source>
        <dbReference type="PROSITE" id="PS50850"/>
    </source>
</evidence>
<evidence type="ECO:0000256" key="2">
    <source>
        <dbReference type="ARBA" id="ARBA00022692"/>
    </source>
</evidence>
<feature type="transmembrane region" description="Helical" evidence="5">
    <location>
        <begin position="226"/>
        <end position="247"/>
    </location>
</feature>
<keyword evidence="3 5" id="KW-1133">Transmembrane helix</keyword>
<sequence length="419" mass="42630">MSHSASLADYRAALTAPGARGPVLASLLGRLPVAMVGISLLLYVERATGSFAAAGLVAAGTLTGVAMGSVAQGRLVDRLGPTRVLTAVVAVFALVVAAEVVVIETRGPVWLMAALAWLAGLTEPLVGSPSRAMWSRLLPSGPARQAAYTYEAISMEVFFILGPGISGLLVGFGWPGWGLVVAAALLIIGGLGFAFTPAIRRWRPEPATGPAGSLLGPLASPGMRTVVLAALGFGVIIGFVEVAVPAFARDAGYPSIVGGLLLSGWSLSSVAFGVLYGMRPWPRPVHLRLPVLLGVFSILLLLPAIPTSLAGLTAGLVVVGALITPQSTTHSISIELVAPPSMAAEAFGWVLTAVTLGLAAGQSVSGVIVESHGTSAAFLAAAGVGLILAAGVWLMRNTVRPERATAEQTSRAELSLAAH</sequence>
<comment type="subcellular location">
    <subcellularLocation>
        <location evidence="1">Cell membrane</location>
        <topology evidence="1">Multi-pass membrane protein</topology>
    </subcellularLocation>
</comment>
<dbReference type="Gene3D" id="1.20.1250.20">
    <property type="entry name" value="MFS general substrate transporter like domains"/>
    <property type="match status" value="1"/>
</dbReference>
<feature type="transmembrane region" description="Helical" evidence="5">
    <location>
        <begin position="375"/>
        <end position="395"/>
    </location>
</feature>
<dbReference type="InterPro" id="IPR020846">
    <property type="entry name" value="MFS_dom"/>
</dbReference>
<reference evidence="7" key="2">
    <citation type="submission" date="2020-09" db="EMBL/GenBank/DDBJ databases">
        <authorList>
            <person name="Sun Q."/>
            <person name="Zhou Y."/>
        </authorList>
    </citation>
    <scope>NUCLEOTIDE SEQUENCE</scope>
    <source>
        <strain evidence="7">CGMCC 4.5737</strain>
    </source>
</reference>
<feature type="transmembrane region" description="Helical" evidence="5">
    <location>
        <begin position="148"/>
        <end position="170"/>
    </location>
</feature>
<organism evidence="7 8">
    <name type="scientific">Longimycelium tulufanense</name>
    <dbReference type="NCBI Taxonomy" id="907463"/>
    <lineage>
        <taxon>Bacteria</taxon>
        <taxon>Bacillati</taxon>
        <taxon>Actinomycetota</taxon>
        <taxon>Actinomycetes</taxon>
        <taxon>Pseudonocardiales</taxon>
        <taxon>Pseudonocardiaceae</taxon>
        <taxon>Longimycelium</taxon>
    </lineage>
</organism>
<feature type="transmembrane region" description="Helical" evidence="5">
    <location>
        <begin position="308"/>
        <end position="325"/>
    </location>
</feature>
<feature type="transmembrane region" description="Helical" evidence="5">
    <location>
        <begin position="21"/>
        <end position="44"/>
    </location>
</feature>
<feature type="transmembrane region" description="Helical" evidence="5">
    <location>
        <begin position="50"/>
        <end position="71"/>
    </location>
</feature>
<keyword evidence="8" id="KW-1185">Reference proteome</keyword>
<proteinExistence type="predicted"/>
<name>A0A8J3CAM1_9PSEU</name>
<dbReference type="PANTHER" id="PTHR23542">
    <property type="match status" value="1"/>
</dbReference>
<evidence type="ECO:0000256" key="4">
    <source>
        <dbReference type="ARBA" id="ARBA00023136"/>
    </source>
</evidence>
<dbReference type="SUPFAM" id="SSF103473">
    <property type="entry name" value="MFS general substrate transporter"/>
    <property type="match status" value="1"/>
</dbReference>